<dbReference type="Gene3D" id="3.40.50.10810">
    <property type="entry name" value="Tandem AAA-ATPase domain"/>
    <property type="match status" value="1"/>
</dbReference>
<feature type="region of interest" description="Disordered" evidence="3">
    <location>
        <begin position="943"/>
        <end position="966"/>
    </location>
</feature>
<evidence type="ECO:0000313" key="6">
    <source>
        <dbReference type="Proteomes" id="UP000743370"/>
    </source>
</evidence>
<dbReference type="InterPro" id="IPR049730">
    <property type="entry name" value="SNF2/RAD54-like_C"/>
</dbReference>
<dbReference type="InterPro" id="IPR027417">
    <property type="entry name" value="P-loop_NTPase"/>
</dbReference>
<feature type="compositionally biased region" description="Low complexity" evidence="3">
    <location>
        <begin position="1832"/>
        <end position="1843"/>
    </location>
</feature>
<dbReference type="Pfam" id="PF00271">
    <property type="entry name" value="Helicase_C"/>
    <property type="match status" value="1"/>
</dbReference>
<evidence type="ECO:0000256" key="2">
    <source>
        <dbReference type="SAM" id="Coils"/>
    </source>
</evidence>
<gene>
    <name evidence="5" type="ORF">HKW66_Vig0215960</name>
</gene>
<keyword evidence="5" id="KW-0347">Helicase</keyword>
<dbReference type="InterPro" id="IPR038718">
    <property type="entry name" value="SNF2-like_sf"/>
</dbReference>
<keyword evidence="2" id="KW-0175">Coiled coil</keyword>
<keyword evidence="5" id="KW-0067">ATP-binding</keyword>
<dbReference type="GO" id="GO:0031507">
    <property type="term" value="P:heterochromatin formation"/>
    <property type="evidence" value="ECO:0007669"/>
    <property type="project" value="InterPro"/>
</dbReference>
<reference evidence="5 6" key="1">
    <citation type="submission" date="2020-05" db="EMBL/GenBank/DDBJ databases">
        <title>Vigna angularis (adzuki bean) Var. LongXiaoDou No. 4 denovo assembly.</title>
        <authorList>
            <person name="Xiang H."/>
        </authorList>
    </citation>
    <scope>NUCLEOTIDE SEQUENCE [LARGE SCALE GENOMIC DNA]</scope>
    <source>
        <tissue evidence="5">Leaf</tissue>
    </source>
</reference>
<evidence type="ECO:0000256" key="1">
    <source>
        <dbReference type="ARBA" id="ARBA00022801"/>
    </source>
</evidence>
<feature type="coiled-coil region" evidence="2">
    <location>
        <begin position="1751"/>
        <end position="1782"/>
    </location>
</feature>
<dbReference type="InterPro" id="IPR001650">
    <property type="entry name" value="Helicase_C-like"/>
</dbReference>
<dbReference type="Pfam" id="PF25029">
    <property type="entry name" value="MOM1"/>
    <property type="match status" value="1"/>
</dbReference>
<organism evidence="5 6">
    <name type="scientific">Phaseolus angularis</name>
    <name type="common">Azuki bean</name>
    <name type="synonym">Vigna angularis</name>
    <dbReference type="NCBI Taxonomy" id="3914"/>
    <lineage>
        <taxon>Eukaryota</taxon>
        <taxon>Viridiplantae</taxon>
        <taxon>Streptophyta</taxon>
        <taxon>Embryophyta</taxon>
        <taxon>Tracheophyta</taxon>
        <taxon>Spermatophyta</taxon>
        <taxon>Magnoliopsida</taxon>
        <taxon>eudicotyledons</taxon>
        <taxon>Gunneridae</taxon>
        <taxon>Pentapetalae</taxon>
        <taxon>rosids</taxon>
        <taxon>fabids</taxon>
        <taxon>Fabales</taxon>
        <taxon>Fabaceae</taxon>
        <taxon>Papilionoideae</taxon>
        <taxon>50 kb inversion clade</taxon>
        <taxon>NPAAA clade</taxon>
        <taxon>indigoferoid/millettioid clade</taxon>
        <taxon>Phaseoleae</taxon>
        <taxon>Vigna</taxon>
    </lineage>
</organism>
<dbReference type="PROSITE" id="PS51194">
    <property type="entry name" value="HELICASE_CTER"/>
    <property type="match status" value="1"/>
</dbReference>
<feature type="compositionally biased region" description="Low complexity" evidence="3">
    <location>
        <begin position="98"/>
        <end position="118"/>
    </location>
</feature>
<dbReference type="GO" id="GO:0016787">
    <property type="term" value="F:hydrolase activity"/>
    <property type="evidence" value="ECO:0007669"/>
    <property type="project" value="UniProtKB-KW"/>
</dbReference>
<name>A0A8T0JDZ5_PHAAN</name>
<feature type="compositionally biased region" description="Polar residues" evidence="3">
    <location>
        <begin position="349"/>
        <end position="359"/>
    </location>
</feature>
<protein>
    <submittedName>
        <fullName evidence="5">Helicase protein</fullName>
    </submittedName>
</protein>
<feature type="compositionally biased region" description="Polar residues" evidence="3">
    <location>
        <begin position="1410"/>
        <end position="1431"/>
    </location>
</feature>
<accession>A0A8T0JDZ5</accession>
<dbReference type="InterPro" id="IPR039322">
    <property type="entry name" value="MOM1"/>
</dbReference>
<dbReference type="PANTHER" id="PTHR35116:SF9">
    <property type="entry name" value="HELICASE MOM1"/>
    <property type="match status" value="1"/>
</dbReference>
<feature type="region of interest" description="Disordered" evidence="3">
    <location>
        <begin position="1"/>
        <end position="128"/>
    </location>
</feature>
<feature type="region of interest" description="Disordered" evidence="3">
    <location>
        <begin position="1832"/>
        <end position="1871"/>
    </location>
</feature>
<dbReference type="Gene3D" id="3.40.50.300">
    <property type="entry name" value="P-loop containing nucleotide triphosphate hydrolases"/>
    <property type="match status" value="1"/>
</dbReference>
<dbReference type="CDD" id="cd18793">
    <property type="entry name" value="SF2_C_SNF"/>
    <property type="match status" value="1"/>
</dbReference>
<feature type="coiled-coil region" evidence="2">
    <location>
        <begin position="1181"/>
        <end position="1265"/>
    </location>
</feature>
<dbReference type="InterPro" id="IPR056882">
    <property type="entry name" value="MOM1_dom"/>
</dbReference>
<feature type="region of interest" description="Disordered" evidence="3">
    <location>
        <begin position="1357"/>
        <end position="1433"/>
    </location>
</feature>
<evidence type="ECO:0000256" key="3">
    <source>
        <dbReference type="SAM" id="MobiDB-lite"/>
    </source>
</evidence>
<keyword evidence="5" id="KW-0547">Nucleotide-binding</keyword>
<dbReference type="Proteomes" id="UP000743370">
    <property type="component" value="Unassembled WGS sequence"/>
</dbReference>
<feature type="region of interest" description="Disordered" evidence="3">
    <location>
        <begin position="978"/>
        <end position="1004"/>
    </location>
</feature>
<feature type="compositionally biased region" description="Polar residues" evidence="3">
    <location>
        <begin position="47"/>
        <end position="64"/>
    </location>
</feature>
<feature type="region of interest" description="Disordered" evidence="3">
    <location>
        <begin position="1560"/>
        <end position="1580"/>
    </location>
</feature>
<dbReference type="SUPFAM" id="SSF52540">
    <property type="entry name" value="P-loop containing nucleoside triphosphate hydrolases"/>
    <property type="match status" value="1"/>
</dbReference>
<sequence length="1924" mass="213953">MVNSIRFSHSAKDEESKYGRVTQNAEKGKKQLHPTVSDATALRRSPRGTSSRRIISDPSSTHKSGQFKRGETLIRVGKKRSELVGKKNMPSPLRRSGRTGSYSSTSHSDSKSSGSLNSNPKPKKEKSVRHLTFEAKEVKENEEQDLGTPQVKVRRMTARMYRSLFELPKEVPDRIDKSNQCGNNIRDKIDQCFEGCHSDCEVSKNGALPSKDGKLKEMRISSRLSGPVKDLGENTATLDSLAPSKAATYEAGLTSERILYEDFITNTVKDDRCKKSIPSQSKEITVGVDTDVSATLAKGDNCNVISDSGDLSMISSKIMGTNNPSNATVFETGLVSEKVQPDHHREETFPSSNSKNGVQLPQDGKSKEMIVDHRLSDPMKDLVENIVSLGLSASSNAATFGTGLVPESIQPKDLIGNSVGYDSSGDKLVPSKRKGIMVDMDSDVSATLAKGNNCNFVPSCSSPSVLAGNIMGTDGSHSKRISVGYSYQLLHADFSFETSHVQLLDYNPVVSKSCNPSTTELEDGDSIAASMLQDSQIDNEKEVGLITNSMKSGTQLKERLSSHNPYRCKSDSFRFVEYWVPVQISNLQLEQYCSILLSNASILRSSSKVDSVEAVHDVLILTRKCCSHPYLVGPELKPSLNKGLQPTEYLDFDLKASGKLQLLDSMLEELRKKDLRVLILFQSIGGSGRVIGNYLEDLLRQRFGPDSYERIDKNILPSKRQAAMKKFNDKNNKRFVFLLETCACLPSIKLSSVDSIIIFDSDWNPMNDIRSLQKITLDSQFEFIKIFRLYSTFTVEEKALILAKQCKSIIDFNLQNINWSTSHMLLMWGASCLFNELKAFHDGETSASNVKSLFGRPFLKEAMHEFSSLLSQDGEHIDSSNSSILLKVQQNGGTYQGNFSLHGEIKLGSLDEEPSQFFWTKLLDGKQFLWKYLNNSSQRSRKKVHHFESSVNGPDNVSEGAAKKRRKVNIIDQPSSKFEDEKLPAGSKADRSQGDNVESERKRGLHDEQSRLHILLKPEITKLCDLLLLPILIFGGITVSALMLVMVCTPCQDKVKSVIDKFLEYVMNNHDVNREPFSILQAFQLSLCWTAASLLKHKLDPIASLIKDLNFVCKKEEVDYIYSMLRCLKKIFLYRTGSYNDTDAPKASEPSDGVCTRVEQEVELFKKDMCKSIKEIQKKCKKKLKKLCLLQEEEKQRLKAHIEEEEAKFEEGYKLQSAVIRSCSPNDVIRMEKLRVLNIEYEKGIEELKCQHETQLKDLEAKQSADKQKFLEKEAAWVEDVESWAQNELSKIVASKELGTGVESFQTYGQVQPDNVLKNHFAEGTGQNDKVKAITETVTENSPLSDERIANRAAVSLSGRKERLGQHGIINTTDSTENDGAVNPPSSMEHESDGGAVNEVSYRELRLSNGPDNNTHSSPWHENSGDSSSILNGHIPVDEQETRNELDTVCTLVRDVPPETSGIFNFTECVQDASPLNPPSSMTQMSDEGRLEVPCLDRVLSPRTCQGACSGDEGPNNISISNPLLEQQTTDDVPLSIPAAADCVDDIEDLTSAVLVAKRTTSEEQEGAPKTIPELSQESPVSRTFKVMDLREKDAQLSMGSTPDHEKFKELLHSSEQSELVPSTVDAVPADQGQQLLSAELPSSHLNCLETEVEHQPTVVPSQDVQSDSNLEHSHGHPASYSDPNTVAPSEVRMQSTNTINSSIPLEINYPHMEAEIHSASRNLHLSYYDPLKIELDRIRKVADQTMIIYEKKTMELKSEFKKELEELRRKYDIKIQGIETEFEQRKTTLDTSLNVVRMNRFLADAFRAKCSHLKPSCTPGTLQDSSFASQQLLPPSQQQNANWPSLVAGSSFGPSATNRQGPSTNASSQLTLHPIRAGYSASRFPTNVSARSPIINTISLPVENLQPGGEIRAPAPHLQPFRP</sequence>
<evidence type="ECO:0000259" key="4">
    <source>
        <dbReference type="PROSITE" id="PS51194"/>
    </source>
</evidence>
<dbReference type="Gene3D" id="6.10.250.1310">
    <property type="match status" value="1"/>
</dbReference>
<keyword evidence="1" id="KW-0378">Hydrolase</keyword>
<dbReference type="EMBL" id="JABFOF010000011">
    <property type="protein sequence ID" value="KAG2371422.1"/>
    <property type="molecule type" value="Genomic_DNA"/>
</dbReference>
<feature type="domain" description="Helicase C-terminal" evidence="4">
    <location>
        <begin position="662"/>
        <end position="825"/>
    </location>
</feature>
<feature type="region of interest" description="Disordered" evidence="3">
    <location>
        <begin position="341"/>
        <end position="362"/>
    </location>
</feature>
<dbReference type="GO" id="GO:0004386">
    <property type="term" value="F:helicase activity"/>
    <property type="evidence" value="ECO:0007669"/>
    <property type="project" value="UniProtKB-KW"/>
</dbReference>
<proteinExistence type="predicted"/>
<feature type="compositionally biased region" description="Polar residues" evidence="3">
    <location>
        <begin position="1659"/>
        <end position="1669"/>
    </location>
</feature>
<dbReference type="PANTHER" id="PTHR35116">
    <property type="entry name" value="HELICASE PROTEIN MOM1"/>
    <property type="match status" value="1"/>
</dbReference>
<comment type="caution">
    <text evidence="5">The sequence shown here is derived from an EMBL/GenBank/DDBJ whole genome shotgun (WGS) entry which is preliminary data.</text>
</comment>
<evidence type="ECO:0000313" key="5">
    <source>
        <dbReference type="EMBL" id="KAG2371422.1"/>
    </source>
</evidence>
<feature type="compositionally biased region" description="Polar residues" evidence="3">
    <location>
        <begin position="1853"/>
        <end position="1871"/>
    </location>
</feature>
<feature type="region of interest" description="Disordered" evidence="3">
    <location>
        <begin position="1656"/>
        <end position="1688"/>
    </location>
</feature>